<organism evidence="1 2">
    <name type="scientific">Nocardia cerradoensis</name>
    <dbReference type="NCBI Taxonomy" id="85688"/>
    <lineage>
        <taxon>Bacteria</taxon>
        <taxon>Bacillati</taxon>
        <taxon>Actinomycetota</taxon>
        <taxon>Actinomycetes</taxon>
        <taxon>Mycobacteriales</taxon>
        <taxon>Nocardiaceae</taxon>
        <taxon>Nocardia</taxon>
    </lineage>
</organism>
<dbReference type="Gene3D" id="3.30.530.20">
    <property type="match status" value="1"/>
</dbReference>
<reference evidence="1 2" key="1">
    <citation type="submission" date="2017-07" db="EMBL/GenBank/DDBJ databases">
        <title>First draft Genome Sequence of Nocardia cerradoensis isolated from human infection.</title>
        <authorList>
            <person name="Carrasco G."/>
        </authorList>
    </citation>
    <scope>NUCLEOTIDE SEQUENCE [LARGE SCALE GENOMIC DNA]</scope>
    <source>
        <strain evidence="1 2">CNM20130759</strain>
    </source>
</reference>
<dbReference type="CDD" id="cd07821">
    <property type="entry name" value="PYR_PYL_RCAR_like"/>
    <property type="match status" value="1"/>
</dbReference>
<comment type="caution">
    <text evidence="1">The sequence shown here is derived from an EMBL/GenBank/DDBJ whole genome shotgun (WGS) entry which is preliminary data.</text>
</comment>
<dbReference type="SUPFAM" id="SSF55961">
    <property type="entry name" value="Bet v1-like"/>
    <property type="match status" value="1"/>
</dbReference>
<gene>
    <name evidence="1" type="ORF">B7C42_03104</name>
</gene>
<protein>
    <recommendedName>
        <fullName evidence="3">Polyketide cyclase / dehydrase and lipid transport</fullName>
    </recommendedName>
</protein>
<keyword evidence="2" id="KW-1185">Reference proteome</keyword>
<evidence type="ECO:0000313" key="2">
    <source>
        <dbReference type="Proteomes" id="UP000215506"/>
    </source>
</evidence>
<sequence length="142" mass="16025">MRVRAFKRVALPIDVVWAALADHEGMSDWSPGVTVTLERDGDLERNGVGAVRCVRGPGIVLREEVTGYERDRWLAYRLVSGLPLRGYRGEVFLSRCDEETAITWTLMCENRSALVRFGLGLYANIFINALVRTARRGTLVRK</sequence>
<dbReference type="InterPro" id="IPR019587">
    <property type="entry name" value="Polyketide_cyclase/dehydratase"/>
</dbReference>
<evidence type="ECO:0000313" key="1">
    <source>
        <dbReference type="EMBL" id="OXR45147.1"/>
    </source>
</evidence>
<evidence type="ECO:0008006" key="3">
    <source>
        <dbReference type="Google" id="ProtNLM"/>
    </source>
</evidence>
<dbReference type="AlphaFoldDB" id="A0A231H8Y2"/>
<proteinExistence type="predicted"/>
<dbReference type="Pfam" id="PF10604">
    <property type="entry name" value="Polyketide_cyc2"/>
    <property type="match status" value="1"/>
</dbReference>
<dbReference type="InterPro" id="IPR023393">
    <property type="entry name" value="START-like_dom_sf"/>
</dbReference>
<dbReference type="EMBL" id="NGAF01000005">
    <property type="protein sequence ID" value="OXR45147.1"/>
    <property type="molecule type" value="Genomic_DNA"/>
</dbReference>
<dbReference type="Proteomes" id="UP000215506">
    <property type="component" value="Unassembled WGS sequence"/>
</dbReference>
<accession>A0A231H8Y2</accession>
<dbReference type="RefSeq" id="WP_189594938.1">
    <property type="nucleotide sequence ID" value="NZ_NGAF01000005.1"/>
</dbReference>
<name>A0A231H8Y2_9NOCA</name>